<keyword evidence="11" id="KW-1185">Reference proteome</keyword>
<dbReference type="EMBL" id="VRMN01000007">
    <property type="protein sequence ID" value="KAA8493166.1"/>
    <property type="molecule type" value="Genomic_DNA"/>
</dbReference>
<dbReference type="OMA" id="ELNMTMF"/>
<dbReference type="PANTHER" id="PTHR11005">
    <property type="entry name" value="LYSOSOMAL ACID LIPASE-RELATED"/>
    <property type="match status" value="1"/>
</dbReference>
<evidence type="ECO:0000313" key="10">
    <source>
        <dbReference type="EMBL" id="KAA8493166.1"/>
    </source>
</evidence>
<evidence type="ECO:0000256" key="8">
    <source>
        <dbReference type="SAM" id="MobiDB-lite"/>
    </source>
</evidence>
<evidence type="ECO:0000256" key="4">
    <source>
        <dbReference type="ARBA" id="ARBA00022963"/>
    </source>
</evidence>
<organism evidence="10 11">
    <name type="scientific">Porphyridium purpureum</name>
    <name type="common">Red alga</name>
    <name type="synonym">Porphyridium cruentum</name>
    <dbReference type="NCBI Taxonomy" id="35688"/>
    <lineage>
        <taxon>Eukaryota</taxon>
        <taxon>Rhodophyta</taxon>
        <taxon>Bangiophyceae</taxon>
        <taxon>Porphyridiales</taxon>
        <taxon>Porphyridiaceae</taxon>
        <taxon>Porphyridium</taxon>
    </lineage>
</organism>
<protein>
    <submittedName>
        <fullName evidence="10">Putative lipase</fullName>
    </submittedName>
</protein>
<dbReference type="FunFam" id="3.40.50.1820:FF:000095">
    <property type="entry name" value="Triglyceride lipase-cholesterol esterase"/>
    <property type="match status" value="1"/>
</dbReference>
<dbReference type="AlphaFoldDB" id="A0A5J4YPB3"/>
<keyword evidence="3" id="KW-0378">Hydrolase</keyword>
<name>A0A5J4YPB3_PORPP</name>
<dbReference type="InterPro" id="IPR006693">
    <property type="entry name" value="AB_hydrolase_lipase"/>
</dbReference>
<proteinExistence type="predicted"/>
<dbReference type="OrthoDB" id="156at2759"/>
<keyword evidence="2" id="KW-0812">Transmembrane</keyword>
<sequence>MLGWQDGVNLSLTLALLALEMLLRFASRVVRWLLPRAVCCAMDDAFVALTRAVLRLLPGFDARAQKALLDSAASSDVEEDEDILNTSTGRRGDVRFQNGSASSAAHPRARVNLLELDAVGLIYAFGYKAEEHVVTTPDGYVLSLFRILPKTAPGPRREGGGDACSATAPSGHNRGMPVLLMHGFLECCEIWVCRGKGHSLAFMLVDAGFDVFLGNVRGNKYGYKHVSLNAQSREFWDFCMDSMVKYDLPANLEACMRISNNAPQIAYIGFSQGSALGFAAFSTNLELASKIALFCALAPSTRVNGLKPNLINTIVNSDPNVLYVLFGHRIMMRWVIFWRTVLPPDLFVRGVDASCLFLFGWTMRNVDESEKALMYAHLYSYSSVKTMVHWSQIIVTRKFQMFDDEIGGSYTNWRRYRGHSPPQYPLHQLSVPVALFCGGTDSLPDTKWLLGEICDPVHVTVEPQYEHLDFQLASSAPSIVYPKIINLLSARASHTVTK</sequence>
<feature type="region of interest" description="Disordered" evidence="8">
    <location>
        <begin position="79"/>
        <end position="101"/>
    </location>
</feature>
<keyword evidence="4" id="KW-0442">Lipid degradation</keyword>
<dbReference type="Gene3D" id="3.40.50.1820">
    <property type="entry name" value="alpha/beta hydrolase"/>
    <property type="match status" value="1"/>
</dbReference>
<keyword evidence="6" id="KW-0443">Lipid metabolism</keyword>
<dbReference type="Pfam" id="PF04083">
    <property type="entry name" value="Abhydro_lipase"/>
    <property type="match status" value="1"/>
</dbReference>
<evidence type="ECO:0000259" key="9">
    <source>
        <dbReference type="Pfam" id="PF04083"/>
    </source>
</evidence>
<evidence type="ECO:0000256" key="5">
    <source>
        <dbReference type="ARBA" id="ARBA00022989"/>
    </source>
</evidence>
<comment type="subcellular location">
    <subcellularLocation>
        <location evidence="1">Membrane</location>
        <topology evidence="1">Single-pass membrane protein</topology>
    </subcellularLocation>
</comment>
<evidence type="ECO:0000256" key="2">
    <source>
        <dbReference type="ARBA" id="ARBA00022692"/>
    </source>
</evidence>
<dbReference type="GO" id="GO:0016787">
    <property type="term" value="F:hydrolase activity"/>
    <property type="evidence" value="ECO:0007669"/>
    <property type="project" value="UniProtKB-KW"/>
</dbReference>
<dbReference type="Proteomes" id="UP000324585">
    <property type="component" value="Unassembled WGS sequence"/>
</dbReference>
<feature type="domain" description="Partial AB-hydrolase lipase" evidence="9">
    <location>
        <begin position="122"/>
        <end position="194"/>
    </location>
</feature>
<keyword evidence="7" id="KW-0472">Membrane</keyword>
<dbReference type="InterPro" id="IPR029058">
    <property type="entry name" value="AB_hydrolase_fold"/>
</dbReference>
<dbReference type="GO" id="GO:0016042">
    <property type="term" value="P:lipid catabolic process"/>
    <property type="evidence" value="ECO:0007669"/>
    <property type="project" value="UniProtKB-KW"/>
</dbReference>
<reference evidence="11" key="1">
    <citation type="journal article" date="2019" name="Nat. Commun.">
        <title>Expansion of phycobilisome linker gene families in mesophilic red algae.</title>
        <authorList>
            <person name="Lee J."/>
            <person name="Kim D."/>
            <person name="Bhattacharya D."/>
            <person name="Yoon H.S."/>
        </authorList>
    </citation>
    <scope>NUCLEOTIDE SEQUENCE [LARGE SCALE GENOMIC DNA]</scope>
    <source>
        <strain evidence="11">CCMP 1328</strain>
    </source>
</reference>
<keyword evidence="5" id="KW-1133">Transmembrane helix</keyword>
<gene>
    <name evidence="10" type="ORF">FVE85_8611</name>
</gene>
<evidence type="ECO:0000256" key="6">
    <source>
        <dbReference type="ARBA" id="ARBA00023098"/>
    </source>
</evidence>
<dbReference type="SUPFAM" id="SSF53474">
    <property type="entry name" value="alpha/beta-Hydrolases"/>
    <property type="match status" value="1"/>
</dbReference>
<evidence type="ECO:0000256" key="1">
    <source>
        <dbReference type="ARBA" id="ARBA00004167"/>
    </source>
</evidence>
<dbReference type="GO" id="GO:0016020">
    <property type="term" value="C:membrane"/>
    <property type="evidence" value="ECO:0007669"/>
    <property type="project" value="UniProtKB-SubCell"/>
</dbReference>
<evidence type="ECO:0000256" key="7">
    <source>
        <dbReference type="ARBA" id="ARBA00023136"/>
    </source>
</evidence>
<evidence type="ECO:0000256" key="3">
    <source>
        <dbReference type="ARBA" id="ARBA00022801"/>
    </source>
</evidence>
<comment type="caution">
    <text evidence="10">The sequence shown here is derived from an EMBL/GenBank/DDBJ whole genome shotgun (WGS) entry which is preliminary data.</text>
</comment>
<evidence type="ECO:0000313" key="11">
    <source>
        <dbReference type="Proteomes" id="UP000324585"/>
    </source>
</evidence>
<accession>A0A5J4YPB3</accession>